<dbReference type="Proteomes" id="UP001205603">
    <property type="component" value="Unassembled WGS sequence"/>
</dbReference>
<organism evidence="2 3">
    <name type="scientific">Coprobacter tertius</name>
    <dbReference type="NCBI Taxonomy" id="2944915"/>
    <lineage>
        <taxon>Bacteria</taxon>
        <taxon>Pseudomonadati</taxon>
        <taxon>Bacteroidota</taxon>
        <taxon>Bacteroidia</taxon>
        <taxon>Bacteroidales</taxon>
        <taxon>Barnesiellaceae</taxon>
        <taxon>Coprobacter</taxon>
    </lineage>
</organism>
<evidence type="ECO:0000313" key="2">
    <source>
        <dbReference type="EMBL" id="MCP9611133.1"/>
    </source>
</evidence>
<dbReference type="RefSeq" id="WP_255025794.1">
    <property type="nucleotide sequence ID" value="NZ_JANDHW010000002.1"/>
</dbReference>
<evidence type="ECO:0000256" key="1">
    <source>
        <dbReference type="SAM" id="SignalP"/>
    </source>
</evidence>
<keyword evidence="1" id="KW-0732">Signal</keyword>
<evidence type="ECO:0008006" key="4">
    <source>
        <dbReference type="Google" id="ProtNLM"/>
    </source>
</evidence>
<proteinExistence type="predicted"/>
<gene>
    <name evidence="2" type="ORF">NMU02_03375</name>
</gene>
<protein>
    <recommendedName>
        <fullName evidence="4">YD repeat-containing protein</fullName>
    </recommendedName>
</protein>
<keyword evidence="3" id="KW-1185">Reference proteome</keyword>
<comment type="caution">
    <text evidence="2">The sequence shown here is derived from an EMBL/GenBank/DDBJ whole genome shotgun (WGS) entry which is preliminary data.</text>
</comment>
<evidence type="ECO:0000313" key="3">
    <source>
        <dbReference type="Proteomes" id="UP001205603"/>
    </source>
</evidence>
<reference evidence="2 3" key="1">
    <citation type="submission" date="2022-07" db="EMBL/GenBank/DDBJ databases">
        <title>Fecal culturing of patients with breast cancer.</title>
        <authorList>
            <person name="Teng N.M.Y."/>
            <person name="Kiu R."/>
            <person name="Evans R."/>
            <person name="Baker D.J."/>
            <person name="Zenner C."/>
            <person name="Robinson S.D."/>
            <person name="Hall L.J."/>
        </authorList>
    </citation>
    <scope>NUCLEOTIDE SEQUENCE [LARGE SCALE GENOMIC DNA]</scope>
    <source>
        <strain evidence="2 3">LH1063</strain>
    </source>
</reference>
<feature type="chain" id="PRO_5046388475" description="YD repeat-containing protein" evidence="1">
    <location>
        <begin position="20"/>
        <end position="307"/>
    </location>
</feature>
<feature type="signal peptide" evidence="1">
    <location>
        <begin position="1"/>
        <end position="19"/>
    </location>
</feature>
<sequence length="307" mass="34862">MKYTGLLLLFLFQFCTIMAQEENGEGSYETQQFESDLKGKVSHVHTTYLFSETGASQDTASYILIDKYNRNGLRIEQQMLSLDNTLIGAVNLELNSQGLVSKADYTDMYGNLVTRVVYSYDNSGNCIQVNVYRGAFYPKSQITYKYNAQNAPVEITKYNSFNFPVEKEELIYDNKGYNTLKRFFDGRNKLKYTITLQYDSAGHVTSYTRTGKNNEITETYNASLDSVGNINNSETKQFAPGGTIDTVTKYDRYGNPVSITITDPNNISPAISLIGYRYDKQGNWTQKQITEKGIVTSQATRTIDYYE</sequence>
<name>A0ABT1MES8_9BACT</name>
<dbReference type="EMBL" id="JANDHW010000002">
    <property type="protein sequence ID" value="MCP9611133.1"/>
    <property type="molecule type" value="Genomic_DNA"/>
</dbReference>
<accession>A0ABT1MES8</accession>
<dbReference type="Gene3D" id="2.180.10.10">
    <property type="entry name" value="RHS repeat-associated core"/>
    <property type="match status" value="1"/>
</dbReference>